<dbReference type="OrthoDB" id="6717082at2"/>
<dbReference type="Pfam" id="PF24720">
    <property type="entry name" value="DUF7673"/>
    <property type="match status" value="1"/>
</dbReference>
<dbReference type="Proteomes" id="UP001322512">
    <property type="component" value="Chromosome"/>
</dbReference>
<dbReference type="EMBL" id="FN869568">
    <property type="protein sequence ID" value="CBV43908.1"/>
    <property type="molecule type" value="Genomic_DNA"/>
</dbReference>
<protein>
    <recommendedName>
        <fullName evidence="1">DUF7673 domain-containing protein</fullName>
    </recommendedName>
</protein>
<dbReference type="GeneID" id="91011433"/>
<dbReference type="eggNOG" id="ENOG503339C">
    <property type="taxonomic scope" value="Bacteria"/>
</dbReference>
<dbReference type="AlphaFoldDB" id="E1VA20"/>
<reference evidence="2" key="1">
    <citation type="journal article" date="2010" name="Environ. Microbiol.">
        <title>A blueprint of ectoine metabolism from the genome of the industrial producer Halomonas elongata DSM 2581(T).</title>
        <authorList>
            <person name="Schwibbert K."/>
            <person name="Marin-Sanguino A."/>
            <person name="Bagyan I."/>
            <person name="Heidrich G."/>
            <person name="Lentzen G."/>
            <person name="Seitz H."/>
            <person name="Rampp M."/>
            <person name="Schuster S.C."/>
            <person name="Klenk H.P."/>
            <person name="Pfeiffer F."/>
            <person name="Oesterhelt D."/>
            <person name="Kunte H.J."/>
        </authorList>
    </citation>
    <scope>NUCLEOTIDE SEQUENCE</scope>
    <source>
        <strain evidence="2">Type strain: DSM 2581</strain>
    </source>
</reference>
<reference evidence="3 5" key="4">
    <citation type="submission" date="2023-11" db="EMBL/GenBank/DDBJ databases">
        <title>MicrobeMod: A computational toolkit for identifying prokaryotic methylation and restriction-modification with nanopore sequencing.</title>
        <authorList>
            <person name="Crits-Christoph A."/>
            <person name="Kang S.C."/>
            <person name="Lee H."/>
            <person name="Ostrov N."/>
        </authorList>
    </citation>
    <scope>NUCLEOTIDE SEQUENCE [LARGE SCALE GENOMIC DNA]</scope>
    <source>
        <strain evidence="3 5">ATCC 33173</strain>
    </source>
</reference>
<dbReference type="InterPro" id="IPR056090">
    <property type="entry name" value="DUF7673"/>
</dbReference>
<sequence length="132" mass="15366">MSTESRMPAVTQRLNERSRQALETHFAEETYVEERLADLHESGQSALENLVQVANRDTGQSRHCRRILLAIYNGDEWPLELHRLRCLDRDLQRAALTVIEWSAYASHELHEFLDDGDRVMQRFWKTEQGGAS</sequence>
<proteinExistence type="predicted"/>
<dbReference type="RefSeq" id="WP_013333780.1">
    <property type="nucleotide sequence ID" value="NC_014532.2"/>
</dbReference>
<evidence type="ECO:0000313" key="3">
    <source>
        <dbReference type="EMBL" id="WPU46484.1"/>
    </source>
</evidence>
<dbReference type="Proteomes" id="UP000008707">
    <property type="component" value="Chromosome"/>
</dbReference>
<reference evidence="2" key="2">
    <citation type="submission" date="2010-05" db="EMBL/GenBank/DDBJ databases">
        <title>Revision and reannotation of the Halomonas elongata DSM 2581(T) genome.</title>
        <authorList>
            <person name="Pfeiffer F."/>
            <person name="Bagyan I."/>
            <person name="Alfaro-Espinoza G."/>
            <person name="Zamora-Lagos M.A."/>
            <person name="Habermann B."/>
            <person name="Oesterhelt D."/>
            <person name="Kunte H.J."/>
        </authorList>
    </citation>
    <scope>NUCLEOTIDE SEQUENCE</scope>
    <source>
        <strain evidence="2">Type strain: DSM 2581</strain>
    </source>
</reference>
<accession>E1VA20</accession>
<dbReference type="HOGENOM" id="CLU_157792_0_0_6"/>
<reference evidence="4" key="3">
    <citation type="journal article" date="2011" name="Environ. Microbiol.">
        <title>A blueprint of ectoine metabolism from the genome of the industrial producer Halomonas elongata DSM 2581(T).</title>
        <authorList>
            <person name="Schwibbert K."/>
            <person name="Marin-Sanguino A."/>
            <person name="Bagyan I."/>
            <person name="Heidrich G."/>
            <person name="Lentzen G."/>
            <person name="Seitz H."/>
            <person name="Rampp M."/>
            <person name="Schuster S.C."/>
            <person name="Klenk H.P."/>
            <person name="Pfeiffer F."/>
            <person name="Oesterhelt D."/>
            <person name="Kunte H.J."/>
        </authorList>
    </citation>
    <scope>NUCLEOTIDE SEQUENCE [LARGE SCALE GENOMIC DNA]</scope>
    <source>
        <strain evidence="4">ATCC 33173 / DSM 2581 / NBRC 15536 / NCIMB 2198 / 1H9</strain>
    </source>
</reference>
<keyword evidence="5" id="KW-1185">Reference proteome</keyword>
<evidence type="ECO:0000313" key="2">
    <source>
        <dbReference type="EMBL" id="CBV43908.1"/>
    </source>
</evidence>
<dbReference type="EMBL" id="CP139472">
    <property type="protein sequence ID" value="WPU46484.1"/>
    <property type="molecule type" value="Genomic_DNA"/>
</dbReference>
<evidence type="ECO:0000259" key="1">
    <source>
        <dbReference type="Pfam" id="PF24720"/>
    </source>
</evidence>
<dbReference type="KEGG" id="hel:HELO_4024"/>
<evidence type="ECO:0000313" key="5">
    <source>
        <dbReference type="Proteomes" id="UP001322512"/>
    </source>
</evidence>
<gene>
    <name evidence="2" type="ordered locus">HELO_4024</name>
    <name evidence="3" type="ORF">SR933_14680</name>
</gene>
<feature type="domain" description="DUF7673" evidence="1">
    <location>
        <begin position="45"/>
        <end position="125"/>
    </location>
</feature>
<dbReference type="STRING" id="768066.HELO_4024"/>
<organism evidence="2 4">
    <name type="scientific">Halomonas elongata (strain ATCC 33173 / DSM 2581 / NBRC 15536 / NCIMB 2198 / 1H9)</name>
    <dbReference type="NCBI Taxonomy" id="768066"/>
    <lineage>
        <taxon>Bacteria</taxon>
        <taxon>Pseudomonadati</taxon>
        <taxon>Pseudomonadota</taxon>
        <taxon>Gammaproteobacteria</taxon>
        <taxon>Oceanospirillales</taxon>
        <taxon>Halomonadaceae</taxon>
        <taxon>Halomonas</taxon>
    </lineage>
</organism>
<evidence type="ECO:0000313" key="4">
    <source>
        <dbReference type="Proteomes" id="UP000008707"/>
    </source>
</evidence>
<name>E1VA20_HALED</name>